<evidence type="ECO:0000313" key="3">
    <source>
        <dbReference type="Proteomes" id="UP001217838"/>
    </source>
</evidence>
<dbReference type="RefSeq" id="WP_272009051.1">
    <property type="nucleotide sequence ID" value="NZ_JAQNDN010000024.1"/>
</dbReference>
<evidence type="ECO:0000313" key="2">
    <source>
        <dbReference type="EMBL" id="MDC0674629.1"/>
    </source>
</evidence>
<name>A0ABT5BKF2_9BACT</name>
<comment type="caution">
    <text evidence="2">The sequence shown here is derived from an EMBL/GenBank/DDBJ whole genome shotgun (WGS) entry which is preliminary data.</text>
</comment>
<feature type="compositionally biased region" description="Low complexity" evidence="1">
    <location>
        <begin position="46"/>
        <end position="65"/>
    </location>
</feature>
<keyword evidence="3" id="KW-1185">Reference proteome</keyword>
<evidence type="ECO:0000256" key="1">
    <source>
        <dbReference type="SAM" id="MobiDB-lite"/>
    </source>
</evidence>
<protein>
    <submittedName>
        <fullName evidence="2">Uncharacterized protein</fullName>
    </submittedName>
</protein>
<proteinExistence type="predicted"/>
<gene>
    <name evidence="2" type="ORF">POL58_43175</name>
</gene>
<reference evidence="2 3" key="1">
    <citation type="submission" date="2022-11" db="EMBL/GenBank/DDBJ databases">
        <title>Minimal conservation of predation-associated metabolite biosynthetic gene clusters underscores biosynthetic potential of Myxococcota including descriptions for ten novel species: Archangium lansinium sp. nov., Myxococcus landrumus sp. nov., Nannocystis bai.</title>
        <authorList>
            <person name="Ahearne A."/>
            <person name="Stevens C."/>
            <person name="Dowd S."/>
        </authorList>
    </citation>
    <scope>NUCLEOTIDE SEQUENCE [LARGE SCALE GENOMIC DNA]</scope>
    <source>
        <strain evidence="2 3">NCELM</strain>
    </source>
</reference>
<dbReference type="EMBL" id="JAQNDN010000024">
    <property type="protein sequence ID" value="MDC0674629.1"/>
    <property type="molecule type" value="Genomic_DNA"/>
</dbReference>
<feature type="region of interest" description="Disordered" evidence="1">
    <location>
        <begin position="27"/>
        <end position="65"/>
    </location>
</feature>
<accession>A0ABT5BKF2</accession>
<dbReference type="PROSITE" id="PS51257">
    <property type="entry name" value="PROKAR_LIPOPROTEIN"/>
    <property type="match status" value="1"/>
</dbReference>
<dbReference type="Proteomes" id="UP001217838">
    <property type="component" value="Unassembled WGS sequence"/>
</dbReference>
<organism evidence="2 3">
    <name type="scientific">Nannocystis radixulma</name>
    <dbReference type="NCBI Taxonomy" id="2995305"/>
    <lineage>
        <taxon>Bacteria</taxon>
        <taxon>Pseudomonadati</taxon>
        <taxon>Myxococcota</taxon>
        <taxon>Polyangia</taxon>
        <taxon>Nannocystales</taxon>
        <taxon>Nannocystaceae</taxon>
        <taxon>Nannocystis</taxon>
    </lineage>
</organism>
<sequence>MRFGFGARPAGAACFLSWLVTTGCSPGRSDASSRGTDSEGAAPSQASEGATTSAPGTSTGDAMTAATTTATTTATGEVAPEVATTPVEPCESHAAEADCDAAGCIWFATERVADRATCALESAGVCATASASTGDGDYDSAFYKKIGDVIHVRRVGRKASDFPGPEHPAGWTECGLGTDDPPECACVCAAGRCPGDVALALLDACASPRPCVDSPGDGDACLYQALAAAAAASLRVSTLTDDRNVDDRVFLRGDGTATWMRSTCDPRDHSCRDRKWELPRLCSLRDRAAFTACAQDASDPQCRDVAGWFVDCKLVPATCP</sequence>